<dbReference type="Pfam" id="PF00370">
    <property type="entry name" value="FGGY_N"/>
    <property type="match status" value="1"/>
</dbReference>
<dbReference type="RefSeq" id="WP_102198038.1">
    <property type="nucleotide sequence ID" value="NZ_CAUPDS010000002.1"/>
</dbReference>
<dbReference type="Pfam" id="PF02782">
    <property type="entry name" value="FGGY_C"/>
    <property type="match status" value="1"/>
</dbReference>
<gene>
    <name evidence="9 12" type="primary">xylB</name>
    <name evidence="12" type="ORF">CJ192_05465</name>
</gene>
<evidence type="ECO:0000256" key="8">
    <source>
        <dbReference type="RuleBase" id="RU003733"/>
    </source>
</evidence>
<feature type="domain" description="Carbohydrate kinase FGGY N-terminal" evidence="10">
    <location>
        <begin position="3"/>
        <end position="247"/>
    </location>
</feature>
<evidence type="ECO:0000256" key="6">
    <source>
        <dbReference type="ARBA" id="ARBA00022840"/>
    </source>
</evidence>
<dbReference type="GO" id="GO:0004856">
    <property type="term" value="F:D-xylulokinase activity"/>
    <property type="evidence" value="ECO:0007669"/>
    <property type="project" value="UniProtKB-EC"/>
</dbReference>
<dbReference type="PROSITE" id="PS00445">
    <property type="entry name" value="FGGY_KINASES_2"/>
    <property type="match status" value="1"/>
</dbReference>
<dbReference type="GO" id="GO:0005997">
    <property type="term" value="P:xylulose metabolic process"/>
    <property type="evidence" value="ECO:0007669"/>
    <property type="project" value="InterPro"/>
</dbReference>
<evidence type="ECO:0000256" key="3">
    <source>
        <dbReference type="ARBA" id="ARBA00022679"/>
    </source>
</evidence>
<keyword evidence="5 8" id="KW-0418">Kinase</keyword>
<sequence>MNYYFGLDLGTGSLKTVLFDANGKEIAVAEQEYPHYQPHNGWSEQEPEDWFKAVKRNISYIMNRVDIDKNDVKAIGLSGQMMGLILLDKNGDPLRRAILWNDGRTSKACEHVREIVSDELFEKYSLTPARPGLTAAKIQWVKDNEPEIFEKAEMLLLPKDYVRYRLTGNYATEVSDASATQLLDVVNRKWADEILDLMEIDKSRLPKVYESHEITGYVEKNLADELGLSHETIVVGGASDNAAAAIGVGVVKPGRTLTTIGTSGTVFSFSEKPILDKNRSVYCFCMTMPNTWHYMGSVNSAGGSLKWWRNTYYPDDKDYLEINKDLESTKPGSENLIFLPYLNGEQSPHFNLECRGSFVGLSTLNTKKDMTRAVFEGISYALNDIKNGIENTGTPIDIIHMCGGGSKSEFWRQLLADVYDLPVALPDMNSENSAALGAAMLGMVGYGQYKDLVEASDHILKMKDHVYTPNKENVEIYKKYYEEFRKLYPALKESYASILHL</sequence>
<dbReference type="InterPro" id="IPR006000">
    <property type="entry name" value="Xylulokinase"/>
</dbReference>
<dbReference type="PANTHER" id="PTHR43095:SF5">
    <property type="entry name" value="XYLULOSE KINASE"/>
    <property type="match status" value="1"/>
</dbReference>
<dbReference type="PROSITE" id="PS00933">
    <property type="entry name" value="FGGY_KINASES_1"/>
    <property type="match status" value="1"/>
</dbReference>
<keyword evidence="4 9" id="KW-0547">Nucleotide-binding</keyword>
<reference evidence="12 13" key="1">
    <citation type="submission" date="2017-09" db="EMBL/GenBank/DDBJ databases">
        <title>Bacterial strain isolated from the female urinary microbiota.</title>
        <authorList>
            <person name="Thomas-White K."/>
            <person name="Kumar N."/>
            <person name="Forster S."/>
            <person name="Putonti C."/>
            <person name="Lawley T."/>
            <person name="Wolfe A.J."/>
        </authorList>
    </citation>
    <scope>NUCLEOTIDE SEQUENCE [LARGE SCALE GENOMIC DNA]</scope>
    <source>
        <strain evidence="12 13">UMB0204</strain>
    </source>
</reference>
<evidence type="ECO:0000256" key="7">
    <source>
        <dbReference type="ARBA" id="ARBA00023277"/>
    </source>
</evidence>
<dbReference type="InterPro" id="IPR018485">
    <property type="entry name" value="FGGY_C"/>
</dbReference>
<comment type="caution">
    <text evidence="12">The sequence shown here is derived from an EMBL/GenBank/DDBJ whole genome shotgun (WGS) entry which is preliminary data.</text>
</comment>
<dbReference type="InterPro" id="IPR018484">
    <property type="entry name" value="FGGY_N"/>
</dbReference>
<name>A0A2N6UIT8_9FIRM</name>
<dbReference type="EC" id="2.7.1.17" evidence="9"/>
<dbReference type="InterPro" id="IPR050406">
    <property type="entry name" value="FGGY_Carb_Kinase"/>
</dbReference>
<organism evidence="12 13">
    <name type="scientific">Anaerococcus hydrogenalis</name>
    <dbReference type="NCBI Taxonomy" id="33029"/>
    <lineage>
        <taxon>Bacteria</taxon>
        <taxon>Bacillati</taxon>
        <taxon>Bacillota</taxon>
        <taxon>Tissierellia</taxon>
        <taxon>Tissierellales</taxon>
        <taxon>Peptoniphilaceae</taxon>
        <taxon>Anaerococcus</taxon>
    </lineage>
</organism>
<dbReference type="PANTHER" id="PTHR43095">
    <property type="entry name" value="SUGAR KINASE"/>
    <property type="match status" value="1"/>
</dbReference>
<dbReference type="InterPro" id="IPR043129">
    <property type="entry name" value="ATPase_NBD"/>
</dbReference>
<dbReference type="GO" id="GO:0042732">
    <property type="term" value="P:D-xylose metabolic process"/>
    <property type="evidence" value="ECO:0007669"/>
    <property type="project" value="UniProtKB-KW"/>
</dbReference>
<accession>A0A2N6UIT8</accession>
<dbReference type="EMBL" id="PNHP01000003">
    <property type="protein sequence ID" value="PMC81477.1"/>
    <property type="molecule type" value="Genomic_DNA"/>
</dbReference>
<keyword evidence="6 9" id="KW-0067">ATP-binding</keyword>
<feature type="domain" description="Carbohydrate kinase FGGY C-terminal" evidence="11">
    <location>
        <begin position="258"/>
        <end position="445"/>
    </location>
</feature>
<proteinExistence type="inferred from homology"/>
<dbReference type="GeneID" id="84578628"/>
<dbReference type="AlphaFoldDB" id="A0A2N6UIT8"/>
<evidence type="ECO:0000256" key="2">
    <source>
        <dbReference type="ARBA" id="ARBA00022629"/>
    </source>
</evidence>
<protein>
    <recommendedName>
        <fullName evidence="9">Xylulose kinase</fullName>
        <shortName evidence="9">Xylulokinase</shortName>
        <ecNumber evidence="9">2.7.1.17</ecNumber>
    </recommendedName>
</protein>
<evidence type="ECO:0000313" key="12">
    <source>
        <dbReference type="EMBL" id="PMC81477.1"/>
    </source>
</evidence>
<evidence type="ECO:0000256" key="1">
    <source>
        <dbReference type="ARBA" id="ARBA00009156"/>
    </source>
</evidence>
<evidence type="ECO:0000259" key="10">
    <source>
        <dbReference type="Pfam" id="PF00370"/>
    </source>
</evidence>
<dbReference type="InterPro" id="IPR000577">
    <property type="entry name" value="Carb_kinase_FGGY"/>
</dbReference>
<keyword evidence="7 9" id="KW-0119">Carbohydrate metabolism</keyword>
<comment type="similarity">
    <text evidence="1 8">Belongs to the FGGY kinase family.</text>
</comment>
<dbReference type="Proteomes" id="UP000235658">
    <property type="component" value="Unassembled WGS sequence"/>
</dbReference>
<evidence type="ECO:0000259" key="11">
    <source>
        <dbReference type="Pfam" id="PF02782"/>
    </source>
</evidence>
<dbReference type="SUPFAM" id="SSF53067">
    <property type="entry name" value="Actin-like ATPase domain"/>
    <property type="match status" value="2"/>
</dbReference>
<evidence type="ECO:0000313" key="13">
    <source>
        <dbReference type="Proteomes" id="UP000235658"/>
    </source>
</evidence>
<dbReference type="PIRSF" id="PIRSF000538">
    <property type="entry name" value="GlpK"/>
    <property type="match status" value="1"/>
</dbReference>
<comment type="catalytic activity">
    <reaction evidence="9">
        <text>D-xylulose + ATP = D-xylulose 5-phosphate + ADP + H(+)</text>
        <dbReference type="Rhea" id="RHEA:10964"/>
        <dbReference type="ChEBI" id="CHEBI:15378"/>
        <dbReference type="ChEBI" id="CHEBI:17140"/>
        <dbReference type="ChEBI" id="CHEBI:30616"/>
        <dbReference type="ChEBI" id="CHEBI:57737"/>
        <dbReference type="ChEBI" id="CHEBI:456216"/>
        <dbReference type="EC" id="2.7.1.17"/>
    </reaction>
</comment>
<evidence type="ECO:0000256" key="5">
    <source>
        <dbReference type="ARBA" id="ARBA00022777"/>
    </source>
</evidence>
<dbReference type="CDD" id="cd07808">
    <property type="entry name" value="ASKHA_NBD_FGGY_EcXK-like"/>
    <property type="match status" value="1"/>
</dbReference>
<keyword evidence="2 9" id="KW-0859">Xylose metabolism</keyword>
<dbReference type="Gene3D" id="3.30.420.40">
    <property type="match status" value="2"/>
</dbReference>
<dbReference type="NCBIfam" id="TIGR01312">
    <property type="entry name" value="XylB"/>
    <property type="match status" value="1"/>
</dbReference>
<keyword evidence="3 8" id="KW-0808">Transferase</keyword>
<evidence type="ECO:0000256" key="4">
    <source>
        <dbReference type="ARBA" id="ARBA00022741"/>
    </source>
</evidence>
<evidence type="ECO:0000256" key="9">
    <source>
        <dbReference type="RuleBase" id="RU364073"/>
    </source>
</evidence>
<dbReference type="InterPro" id="IPR018483">
    <property type="entry name" value="Carb_kinase_FGGY_CS"/>
</dbReference>
<dbReference type="GO" id="GO:0005524">
    <property type="term" value="F:ATP binding"/>
    <property type="evidence" value="ECO:0007669"/>
    <property type="project" value="UniProtKB-KW"/>
</dbReference>